<dbReference type="PROSITE" id="PS51186">
    <property type="entry name" value="GNAT"/>
    <property type="match status" value="1"/>
</dbReference>
<dbReference type="AlphaFoldDB" id="A0A561PUD5"/>
<dbReference type="OrthoDB" id="9795199at2"/>
<dbReference type="Pfam" id="PF13302">
    <property type="entry name" value="Acetyltransf_3"/>
    <property type="match status" value="1"/>
</dbReference>
<dbReference type="Proteomes" id="UP000320811">
    <property type="component" value="Unassembled WGS sequence"/>
</dbReference>
<protein>
    <submittedName>
        <fullName evidence="2">RimJ/RimL family protein N-acetyltransferase</fullName>
    </submittedName>
</protein>
<evidence type="ECO:0000259" key="1">
    <source>
        <dbReference type="PROSITE" id="PS51186"/>
    </source>
</evidence>
<accession>A0A561PUD5</accession>
<feature type="domain" description="N-acetyltransferase" evidence="1">
    <location>
        <begin position="14"/>
        <end position="172"/>
    </location>
</feature>
<proteinExistence type="predicted"/>
<reference evidence="2 3" key="1">
    <citation type="submission" date="2019-06" db="EMBL/GenBank/DDBJ databases">
        <title>Sorghum-associated microbial communities from plants grown in Nebraska, USA.</title>
        <authorList>
            <person name="Schachtman D."/>
        </authorList>
    </citation>
    <scope>NUCLEOTIDE SEQUENCE [LARGE SCALE GENOMIC DNA]</scope>
    <source>
        <strain evidence="2 3">1209</strain>
    </source>
</reference>
<keyword evidence="3" id="KW-1185">Reference proteome</keyword>
<dbReference type="RefSeq" id="WP_145670004.1">
    <property type="nucleotide sequence ID" value="NZ_VIWO01000003.1"/>
</dbReference>
<evidence type="ECO:0000313" key="3">
    <source>
        <dbReference type="Proteomes" id="UP000320811"/>
    </source>
</evidence>
<organism evidence="2 3">
    <name type="scientific">Chitinophaga polysaccharea</name>
    <dbReference type="NCBI Taxonomy" id="1293035"/>
    <lineage>
        <taxon>Bacteria</taxon>
        <taxon>Pseudomonadati</taxon>
        <taxon>Bacteroidota</taxon>
        <taxon>Chitinophagia</taxon>
        <taxon>Chitinophagales</taxon>
        <taxon>Chitinophagaceae</taxon>
        <taxon>Chitinophaga</taxon>
    </lineage>
</organism>
<name>A0A561PUD5_9BACT</name>
<dbReference type="PANTHER" id="PTHR43610">
    <property type="entry name" value="BLL6696 PROTEIN"/>
    <property type="match status" value="1"/>
</dbReference>
<dbReference type="InterPro" id="IPR016181">
    <property type="entry name" value="Acyl_CoA_acyltransferase"/>
</dbReference>
<sequence length="178" mass="20337">MEFTLQPVLENEQVILLPLEETDFPAVYAVASDPKVWEQHPNKDRWQHDLFRTFFEGAIQSKGAFKIVEKATGQVIGSTRYYDYDATASGLAIGYTFYGTAYWGTGINPGVKKLMLDHAFQFVDQVYFHIGVNNIRSQVAIGRLGAKNIATQEVNYYGEPPKLNYLYRIGKEEWEARK</sequence>
<dbReference type="EMBL" id="VIWO01000003">
    <property type="protein sequence ID" value="TWF41732.1"/>
    <property type="molecule type" value="Genomic_DNA"/>
</dbReference>
<comment type="caution">
    <text evidence="2">The sequence shown here is derived from an EMBL/GenBank/DDBJ whole genome shotgun (WGS) entry which is preliminary data.</text>
</comment>
<gene>
    <name evidence="2" type="ORF">FHW36_103536</name>
</gene>
<keyword evidence="2" id="KW-0808">Transferase</keyword>
<dbReference type="SUPFAM" id="SSF55729">
    <property type="entry name" value="Acyl-CoA N-acyltransferases (Nat)"/>
    <property type="match status" value="1"/>
</dbReference>
<dbReference type="Gene3D" id="3.40.630.30">
    <property type="match status" value="1"/>
</dbReference>
<dbReference type="GO" id="GO:0016747">
    <property type="term" value="F:acyltransferase activity, transferring groups other than amino-acyl groups"/>
    <property type="evidence" value="ECO:0007669"/>
    <property type="project" value="InterPro"/>
</dbReference>
<evidence type="ECO:0000313" key="2">
    <source>
        <dbReference type="EMBL" id="TWF41732.1"/>
    </source>
</evidence>
<dbReference type="PANTHER" id="PTHR43610:SF1">
    <property type="entry name" value="N-ACETYLTRANSFERASE DOMAIN-CONTAINING PROTEIN"/>
    <property type="match status" value="1"/>
</dbReference>
<dbReference type="InterPro" id="IPR000182">
    <property type="entry name" value="GNAT_dom"/>
</dbReference>